<dbReference type="InterPro" id="IPR050763">
    <property type="entry name" value="ABC_transporter_ATP-binding"/>
</dbReference>
<proteinExistence type="inferred from homology"/>
<evidence type="ECO:0000313" key="7">
    <source>
        <dbReference type="Proteomes" id="UP000287352"/>
    </source>
</evidence>
<organism evidence="6 7">
    <name type="scientific">Tengunoibacter tsumagoiensis</name>
    <dbReference type="NCBI Taxonomy" id="2014871"/>
    <lineage>
        <taxon>Bacteria</taxon>
        <taxon>Bacillati</taxon>
        <taxon>Chloroflexota</taxon>
        <taxon>Ktedonobacteria</taxon>
        <taxon>Ktedonobacterales</taxon>
        <taxon>Dictyobacteraceae</taxon>
        <taxon>Tengunoibacter</taxon>
    </lineage>
</organism>
<dbReference type="RefSeq" id="WP_126583083.1">
    <property type="nucleotide sequence ID" value="NZ_BIFR01000002.1"/>
</dbReference>
<dbReference type="PANTHER" id="PTHR42711">
    <property type="entry name" value="ABC TRANSPORTER ATP-BINDING PROTEIN"/>
    <property type="match status" value="1"/>
</dbReference>
<evidence type="ECO:0000256" key="1">
    <source>
        <dbReference type="ARBA" id="ARBA00005417"/>
    </source>
</evidence>
<dbReference type="SUPFAM" id="SSF52540">
    <property type="entry name" value="P-loop containing nucleoside triphosphate hydrolases"/>
    <property type="match status" value="1"/>
</dbReference>
<protein>
    <submittedName>
        <fullName evidence="6">Daunorubicin resistance protein DrrA family ABC transporter ATP-binding protein</fullName>
    </submittedName>
</protein>
<dbReference type="InterPro" id="IPR027417">
    <property type="entry name" value="P-loop_NTPase"/>
</dbReference>
<dbReference type="PANTHER" id="PTHR42711:SF5">
    <property type="entry name" value="ABC TRANSPORTER ATP-BINDING PROTEIN NATA"/>
    <property type="match status" value="1"/>
</dbReference>
<evidence type="ECO:0000259" key="5">
    <source>
        <dbReference type="PROSITE" id="PS50893"/>
    </source>
</evidence>
<dbReference type="Pfam" id="PF00005">
    <property type="entry name" value="ABC_tran"/>
    <property type="match status" value="1"/>
</dbReference>
<evidence type="ECO:0000256" key="2">
    <source>
        <dbReference type="ARBA" id="ARBA00022448"/>
    </source>
</evidence>
<dbReference type="PROSITE" id="PS50893">
    <property type="entry name" value="ABC_TRANSPORTER_2"/>
    <property type="match status" value="1"/>
</dbReference>
<dbReference type="InterPro" id="IPR003593">
    <property type="entry name" value="AAA+_ATPase"/>
</dbReference>
<dbReference type="OrthoDB" id="152685at2"/>
<dbReference type="GO" id="GO:0005524">
    <property type="term" value="F:ATP binding"/>
    <property type="evidence" value="ECO:0007669"/>
    <property type="project" value="UniProtKB-KW"/>
</dbReference>
<dbReference type="CDD" id="cd03230">
    <property type="entry name" value="ABC_DR_subfamily_A"/>
    <property type="match status" value="1"/>
</dbReference>
<dbReference type="Gene3D" id="3.40.50.300">
    <property type="entry name" value="P-loop containing nucleotide triphosphate hydrolases"/>
    <property type="match status" value="1"/>
</dbReference>
<keyword evidence="2" id="KW-0813">Transport</keyword>
<comment type="similarity">
    <text evidence="1">Belongs to the ABC transporter superfamily.</text>
</comment>
<accession>A0A402A980</accession>
<gene>
    <name evidence="6" type="ORF">KTT_55170</name>
</gene>
<evidence type="ECO:0000256" key="4">
    <source>
        <dbReference type="ARBA" id="ARBA00022840"/>
    </source>
</evidence>
<keyword evidence="7" id="KW-1185">Reference proteome</keyword>
<dbReference type="Proteomes" id="UP000287352">
    <property type="component" value="Unassembled WGS sequence"/>
</dbReference>
<feature type="domain" description="ABC transporter" evidence="5">
    <location>
        <begin position="11"/>
        <end position="248"/>
    </location>
</feature>
<sequence>MAVQTHPSAAIEITHLYKSYRIAKGQTVHAVQDLSLSVPAGQILGFLGANGAGKTTTIKMICGLITPSAGQVSVNGYNVTRQHPQAMRQIGAVLEGTRNVYWRLTPWQNLMYFGQIKQKWGQALRIRAEELLRDLELWDRRNDPIRLFSRGMQQKVAIACAVIADPPIILLDEPTLGLDTQASRTVKEWVLRLAREEGKTVILTTHQLDMAQDLCDRVAIMRKGLLLADQPLSELLYVFRQEYYQVRVRGALGAQDLGRFQTLELAVDADETLIKGAIANQEDVYELLALLQHAHVPLLTVEKIEPDLEEVFIQLVEERKTPLVQLQGASS</sequence>
<keyword evidence="4 6" id="KW-0067">ATP-binding</keyword>
<keyword evidence="3" id="KW-0547">Nucleotide-binding</keyword>
<reference evidence="7" key="1">
    <citation type="submission" date="2018-12" db="EMBL/GenBank/DDBJ databases">
        <title>Tengunoibacter tsumagoiensis gen. nov., sp. nov., Dictyobacter kobayashii sp. nov., D. alpinus sp. nov., and D. joshuensis sp. nov. and description of Dictyobacteraceae fam. nov. within the order Ktedonobacterales isolated from Tengu-no-mugimeshi.</title>
        <authorList>
            <person name="Wang C.M."/>
            <person name="Zheng Y."/>
            <person name="Sakai Y."/>
            <person name="Toyoda A."/>
            <person name="Minakuchi Y."/>
            <person name="Abe K."/>
            <person name="Yokota A."/>
            <person name="Yabe S."/>
        </authorList>
    </citation>
    <scope>NUCLEOTIDE SEQUENCE [LARGE SCALE GENOMIC DNA]</scope>
    <source>
        <strain evidence="7">Uno3</strain>
    </source>
</reference>
<name>A0A402A980_9CHLR</name>
<evidence type="ECO:0000313" key="6">
    <source>
        <dbReference type="EMBL" id="GCE15658.1"/>
    </source>
</evidence>
<dbReference type="InterPro" id="IPR003439">
    <property type="entry name" value="ABC_transporter-like_ATP-bd"/>
</dbReference>
<dbReference type="AlphaFoldDB" id="A0A402A980"/>
<comment type="caution">
    <text evidence="6">The sequence shown here is derived from an EMBL/GenBank/DDBJ whole genome shotgun (WGS) entry which is preliminary data.</text>
</comment>
<dbReference type="SMART" id="SM00382">
    <property type="entry name" value="AAA"/>
    <property type="match status" value="1"/>
</dbReference>
<evidence type="ECO:0000256" key="3">
    <source>
        <dbReference type="ARBA" id="ARBA00022741"/>
    </source>
</evidence>
<dbReference type="EMBL" id="BIFR01000002">
    <property type="protein sequence ID" value="GCE15658.1"/>
    <property type="molecule type" value="Genomic_DNA"/>
</dbReference>
<dbReference type="GO" id="GO:0016887">
    <property type="term" value="F:ATP hydrolysis activity"/>
    <property type="evidence" value="ECO:0007669"/>
    <property type="project" value="InterPro"/>
</dbReference>